<name>A0A0D3BGZ8_BRAOL</name>
<dbReference type="Proteomes" id="UP000032141">
    <property type="component" value="Chromosome C3"/>
</dbReference>
<dbReference type="Gramene" id="Bo3g123720.1">
    <property type="protein sequence ID" value="Bo3g123720.1"/>
    <property type="gene ID" value="Bo3g123720"/>
</dbReference>
<dbReference type="EnsemblPlants" id="Bo3g123720.1">
    <property type="protein sequence ID" value="Bo3g123720.1"/>
    <property type="gene ID" value="Bo3g123720"/>
</dbReference>
<dbReference type="AlphaFoldDB" id="A0A0D3BGZ8"/>
<dbReference type="HOGENOM" id="CLU_1153100_0_0_1"/>
<proteinExistence type="predicted"/>
<keyword evidence="2" id="KW-1185">Reference proteome</keyword>
<reference evidence="1" key="2">
    <citation type="submission" date="2015-03" db="UniProtKB">
        <authorList>
            <consortium name="EnsemblPlants"/>
        </authorList>
    </citation>
    <scope>IDENTIFICATION</scope>
</reference>
<protein>
    <submittedName>
        <fullName evidence="1">Uncharacterized protein</fullName>
    </submittedName>
</protein>
<reference evidence="1 2" key="1">
    <citation type="journal article" date="2014" name="Genome Biol.">
        <title>Transcriptome and methylome profiling reveals relics of genome dominance in the mesopolyploid Brassica oleracea.</title>
        <authorList>
            <person name="Parkin I.A."/>
            <person name="Koh C."/>
            <person name="Tang H."/>
            <person name="Robinson S.J."/>
            <person name="Kagale S."/>
            <person name="Clarke W.E."/>
            <person name="Town C.D."/>
            <person name="Nixon J."/>
            <person name="Krishnakumar V."/>
            <person name="Bidwell S.L."/>
            <person name="Denoeud F."/>
            <person name="Belcram H."/>
            <person name="Links M.G."/>
            <person name="Just J."/>
            <person name="Clarke C."/>
            <person name="Bender T."/>
            <person name="Huebert T."/>
            <person name="Mason A.S."/>
            <person name="Pires J.C."/>
            <person name="Barker G."/>
            <person name="Moore J."/>
            <person name="Walley P.G."/>
            <person name="Manoli S."/>
            <person name="Batley J."/>
            <person name="Edwards D."/>
            <person name="Nelson M.N."/>
            <person name="Wang X."/>
            <person name="Paterson A.H."/>
            <person name="King G."/>
            <person name="Bancroft I."/>
            <person name="Chalhoub B."/>
            <person name="Sharpe A.G."/>
        </authorList>
    </citation>
    <scope>NUCLEOTIDE SEQUENCE</scope>
    <source>
        <strain evidence="1 2">cv. TO1000</strain>
    </source>
</reference>
<sequence>MKSCLRTPFEDQAERSSRVNKEIELPVRVHLLDCLFGPTRPFGELDGVLGPTRPFGELDGVLGPTRRMGELVGASGPTRPFGQVSSAELMVGSGLFTLLKVECDKIRVAPCEGCLRTLVEGIKHFVVHPGVEILRTCFPRKDYKLSSCNLTLGCLILCLEMLEISVLDLGQELGLITALGDVSRCCKSLVLTLRRRNIFGLSVDVRSQSCCCYLDANSLIYDRGIRTEGSQCAHSDSQGHCRLRIRPWYFRVNGKVLGVTHEVLPKFISPRSSRRTFFIVF</sequence>
<accession>A0A0D3BGZ8</accession>
<organism evidence="1 2">
    <name type="scientific">Brassica oleracea var. oleracea</name>
    <dbReference type="NCBI Taxonomy" id="109376"/>
    <lineage>
        <taxon>Eukaryota</taxon>
        <taxon>Viridiplantae</taxon>
        <taxon>Streptophyta</taxon>
        <taxon>Embryophyta</taxon>
        <taxon>Tracheophyta</taxon>
        <taxon>Spermatophyta</taxon>
        <taxon>Magnoliopsida</taxon>
        <taxon>eudicotyledons</taxon>
        <taxon>Gunneridae</taxon>
        <taxon>Pentapetalae</taxon>
        <taxon>rosids</taxon>
        <taxon>malvids</taxon>
        <taxon>Brassicales</taxon>
        <taxon>Brassicaceae</taxon>
        <taxon>Brassiceae</taxon>
        <taxon>Brassica</taxon>
    </lineage>
</organism>
<evidence type="ECO:0000313" key="1">
    <source>
        <dbReference type="EnsemblPlants" id="Bo3g123720.1"/>
    </source>
</evidence>
<evidence type="ECO:0000313" key="2">
    <source>
        <dbReference type="Proteomes" id="UP000032141"/>
    </source>
</evidence>